<dbReference type="AlphaFoldDB" id="A0A1I2G496"/>
<keyword evidence="1" id="KW-0472">Membrane</keyword>
<feature type="transmembrane region" description="Helical" evidence="1">
    <location>
        <begin position="104"/>
        <end position="125"/>
    </location>
</feature>
<dbReference type="Pfam" id="PF19545">
    <property type="entry name" value="DUF6069"/>
    <property type="match status" value="1"/>
</dbReference>
<keyword evidence="1" id="KW-0812">Transmembrane</keyword>
<organism evidence="2 3">
    <name type="scientific">Actinoplanes philippinensis</name>
    <dbReference type="NCBI Taxonomy" id="35752"/>
    <lineage>
        <taxon>Bacteria</taxon>
        <taxon>Bacillati</taxon>
        <taxon>Actinomycetota</taxon>
        <taxon>Actinomycetes</taxon>
        <taxon>Micromonosporales</taxon>
        <taxon>Micromonosporaceae</taxon>
        <taxon>Actinoplanes</taxon>
    </lineage>
</organism>
<evidence type="ECO:0000313" key="3">
    <source>
        <dbReference type="Proteomes" id="UP000199645"/>
    </source>
</evidence>
<reference evidence="2 3" key="1">
    <citation type="submission" date="2016-10" db="EMBL/GenBank/DDBJ databases">
        <authorList>
            <person name="de Groot N.N."/>
        </authorList>
    </citation>
    <scope>NUCLEOTIDE SEQUENCE [LARGE SCALE GENOMIC DNA]</scope>
    <source>
        <strain evidence="2 3">DSM 43019</strain>
    </source>
</reference>
<sequence length="135" mass="13240">MSRVAVVAAAAGVAAAVNLVVHLGGRLAGGDFRFTTPSGPARVDAVTVAGFSVIPLVAGLAVAALLAPRAGWVVRAAQIAGPLLAVATIAGMTLPADFDTISTVSLALCHLTLVPIIVVAAAALGRSRVTAEAVP</sequence>
<accession>A0A1I2G496</accession>
<dbReference type="RefSeq" id="WP_093615108.1">
    <property type="nucleotide sequence ID" value="NZ_BOMT01000023.1"/>
</dbReference>
<keyword evidence="3" id="KW-1185">Reference proteome</keyword>
<dbReference type="OrthoDB" id="3297943at2"/>
<proteinExistence type="predicted"/>
<protein>
    <submittedName>
        <fullName evidence="2">Uncharacterized protein</fullName>
    </submittedName>
</protein>
<feature type="transmembrane region" description="Helical" evidence="1">
    <location>
        <begin position="45"/>
        <end position="67"/>
    </location>
</feature>
<dbReference type="Proteomes" id="UP000199645">
    <property type="component" value="Unassembled WGS sequence"/>
</dbReference>
<evidence type="ECO:0000313" key="2">
    <source>
        <dbReference type="EMBL" id="SFF11949.1"/>
    </source>
</evidence>
<feature type="transmembrane region" description="Helical" evidence="1">
    <location>
        <begin position="79"/>
        <end position="98"/>
    </location>
</feature>
<keyword evidence="1" id="KW-1133">Transmembrane helix</keyword>
<gene>
    <name evidence="2" type="ORF">SAMN05421541_106178</name>
</gene>
<evidence type="ECO:0000256" key="1">
    <source>
        <dbReference type="SAM" id="Phobius"/>
    </source>
</evidence>
<name>A0A1I2G496_9ACTN</name>
<dbReference type="STRING" id="35752.SAMN05421541_106178"/>
<dbReference type="InterPro" id="IPR045713">
    <property type="entry name" value="DUF6069"/>
</dbReference>
<dbReference type="EMBL" id="FONV01000006">
    <property type="protein sequence ID" value="SFF11949.1"/>
    <property type="molecule type" value="Genomic_DNA"/>
</dbReference>